<gene>
    <name evidence="1" type="ORF">RsY01_2101</name>
</gene>
<dbReference type="EMBL" id="BEDT01000008">
    <property type="protein sequence ID" value="GAX48472.1"/>
    <property type="molecule type" value="Genomic_DNA"/>
</dbReference>
<dbReference type="AlphaFoldDB" id="A0A224XEZ9"/>
<dbReference type="Proteomes" id="UP000218689">
    <property type="component" value="Unassembled WGS sequence"/>
</dbReference>
<accession>A0A224XEZ9</accession>
<keyword evidence="2" id="KW-1185">Reference proteome</keyword>
<evidence type="ECO:0000313" key="2">
    <source>
        <dbReference type="Proteomes" id="UP000218689"/>
    </source>
</evidence>
<sequence>MKHRPTLTDKLNNHYRKPFRDGVNAIGDGINKIGKVVSNPLKSLKGAFGW</sequence>
<organism evidence="1 2">
    <name type="scientific">Pseudolactococcus reticulitermitis</name>
    <dbReference type="NCBI Taxonomy" id="2025039"/>
    <lineage>
        <taxon>Bacteria</taxon>
        <taxon>Bacillati</taxon>
        <taxon>Bacillota</taxon>
        <taxon>Bacilli</taxon>
        <taxon>Lactobacillales</taxon>
        <taxon>Streptococcaceae</taxon>
        <taxon>Pseudolactococcus</taxon>
    </lineage>
</organism>
<protein>
    <submittedName>
        <fullName evidence="1">Uncharacterized protein</fullName>
    </submittedName>
</protein>
<evidence type="ECO:0000313" key="1">
    <source>
        <dbReference type="EMBL" id="GAX48472.1"/>
    </source>
</evidence>
<name>A0A224XEZ9_9LACT</name>
<proteinExistence type="predicted"/>
<reference evidence="2" key="1">
    <citation type="submission" date="2017-08" db="EMBL/GenBank/DDBJ databases">
        <title>Draft genome sequence of Lactococcus sp. strain Rs-Y01, isolated from the gut of the lower termite Reticulitermes speratus.</title>
        <authorList>
            <person name="Ohkuma M."/>
            <person name="Yuki M."/>
        </authorList>
    </citation>
    <scope>NUCLEOTIDE SEQUENCE [LARGE SCALE GENOMIC DNA]</scope>
    <source>
        <strain evidence="2">Rs-Y01</strain>
    </source>
</reference>
<comment type="caution">
    <text evidence="1">The sequence shown here is derived from an EMBL/GenBank/DDBJ whole genome shotgun (WGS) entry which is preliminary data.</text>
</comment>